<comment type="caution">
    <text evidence="1">The sequence shown here is derived from an EMBL/GenBank/DDBJ whole genome shotgun (WGS) entry which is preliminary data.</text>
</comment>
<keyword evidence="2" id="KW-1185">Reference proteome</keyword>
<dbReference type="OrthoDB" id="2445732at2759"/>
<dbReference type="AlphaFoldDB" id="A0A397WCT6"/>
<accession>A0A397WCT6</accession>
<gene>
    <name evidence="1" type="ORF">C2G38_2153757</name>
</gene>
<evidence type="ECO:0000313" key="1">
    <source>
        <dbReference type="EMBL" id="RIB30016.1"/>
    </source>
</evidence>
<dbReference type="EMBL" id="QKWP01000023">
    <property type="protein sequence ID" value="RIB30016.1"/>
    <property type="molecule type" value="Genomic_DNA"/>
</dbReference>
<dbReference type="Proteomes" id="UP000266673">
    <property type="component" value="Unassembled WGS sequence"/>
</dbReference>
<protein>
    <submittedName>
        <fullName evidence="1">Uncharacterized protein</fullName>
    </submittedName>
</protein>
<evidence type="ECO:0000313" key="2">
    <source>
        <dbReference type="Proteomes" id="UP000266673"/>
    </source>
</evidence>
<reference evidence="1 2" key="1">
    <citation type="submission" date="2018-06" db="EMBL/GenBank/DDBJ databases">
        <title>Comparative genomics reveals the genomic features of Rhizophagus irregularis, R. cerebriforme, R. diaphanum and Gigaspora rosea, and their symbiotic lifestyle signature.</title>
        <authorList>
            <person name="Morin E."/>
            <person name="San Clemente H."/>
            <person name="Chen E.C.H."/>
            <person name="De La Providencia I."/>
            <person name="Hainaut M."/>
            <person name="Kuo A."/>
            <person name="Kohler A."/>
            <person name="Murat C."/>
            <person name="Tang N."/>
            <person name="Roy S."/>
            <person name="Loubradou J."/>
            <person name="Henrissat B."/>
            <person name="Grigoriev I.V."/>
            <person name="Corradi N."/>
            <person name="Roux C."/>
            <person name="Martin F.M."/>
        </authorList>
    </citation>
    <scope>NUCLEOTIDE SEQUENCE [LARGE SCALE GENOMIC DNA]</scope>
    <source>
        <strain evidence="1 2">DAOM 194757</strain>
    </source>
</reference>
<organism evidence="1 2">
    <name type="scientific">Gigaspora rosea</name>
    <dbReference type="NCBI Taxonomy" id="44941"/>
    <lineage>
        <taxon>Eukaryota</taxon>
        <taxon>Fungi</taxon>
        <taxon>Fungi incertae sedis</taxon>
        <taxon>Mucoromycota</taxon>
        <taxon>Glomeromycotina</taxon>
        <taxon>Glomeromycetes</taxon>
        <taxon>Diversisporales</taxon>
        <taxon>Gigasporaceae</taxon>
        <taxon>Gigaspora</taxon>
    </lineage>
</organism>
<proteinExistence type="predicted"/>
<name>A0A397WCT6_9GLOM</name>
<sequence>MKIFKKELKIPIFNGKTINITPLVESLKVKFFIIEICDKDIATHSNPTINDIILTDDIQNIQFRNYIEPHLETEYTINCTGCEYQNHEVNLCLGFYNLPPWRCTAPLINQLECRIRVQCIAYVKKSKILMLYLNKLKVYILGNDDNNIKIFNEENFALVVFYRNIMKQDFGSSSVIDSIFGAFDKSSNNKFERMHNLILSTLDLKLLKEGKDIDLIIQNSNLLNEQQKKLQQLHIGQEKCVIKFNQIKDGIEQETLENIESLHNFQYWHQKILEATILTQQLQNNLNDLRLIQNESDLYKLRNNWIIKIDNSQFIFERKANLYEVYKEQVNKYWSKEIHQSSILTNNQRIELNSLCTKTLVTLTNRYYDEIKNEILEITDTFLLEDKEEIDRRIHLLKDKNLTNNRQTETLQQSRRGHLQIFLQTEEIANYN</sequence>